<name>A0A0K9PTF2_ZOSMR</name>
<dbReference type="OrthoDB" id="6493944at2759"/>
<feature type="domain" description="SPX" evidence="4">
    <location>
        <begin position="1"/>
        <end position="168"/>
    </location>
</feature>
<dbReference type="OMA" id="IEYMESS"/>
<organism evidence="5 6">
    <name type="scientific">Zostera marina</name>
    <name type="common">Eelgrass</name>
    <dbReference type="NCBI Taxonomy" id="29655"/>
    <lineage>
        <taxon>Eukaryota</taxon>
        <taxon>Viridiplantae</taxon>
        <taxon>Streptophyta</taxon>
        <taxon>Embryophyta</taxon>
        <taxon>Tracheophyta</taxon>
        <taxon>Spermatophyta</taxon>
        <taxon>Magnoliopsida</taxon>
        <taxon>Liliopsida</taxon>
        <taxon>Zosteraceae</taxon>
        <taxon>Zostera</taxon>
    </lineage>
</organism>
<feature type="region of interest" description="Disordered" evidence="3">
    <location>
        <begin position="34"/>
        <end position="66"/>
    </location>
</feature>
<evidence type="ECO:0000259" key="4">
    <source>
        <dbReference type="PROSITE" id="PS51382"/>
    </source>
</evidence>
<dbReference type="InterPro" id="IPR004331">
    <property type="entry name" value="SPX_dom"/>
</dbReference>
<dbReference type="STRING" id="29655.A0A0K9PTF2"/>
<dbReference type="PANTHER" id="PTHR45978">
    <property type="entry name" value="SPX DOMAIN-CONTAINING PROTEIN 3"/>
    <property type="match status" value="1"/>
</dbReference>
<accession>A0A0K9PTF2</accession>
<keyword evidence="2" id="KW-0539">Nucleus</keyword>
<dbReference type="InterPro" id="IPR031142">
    <property type="entry name" value="SPX_prot"/>
</dbReference>
<dbReference type="GO" id="GO:0070417">
    <property type="term" value="P:cellular response to cold"/>
    <property type="evidence" value="ECO:0007669"/>
    <property type="project" value="UniProtKB-ARBA"/>
</dbReference>
<keyword evidence="5" id="KW-0675">Receptor</keyword>
<evidence type="ECO:0000256" key="1">
    <source>
        <dbReference type="ARBA" id="ARBA00004123"/>
    </source>
</evidence>
<comment type="caution">
    <text evidence="5">The sequence shown here is derived from an EMBL/GenBank/DDBJ whole genome shotgun (WGS) entry which is preliminary data.</text>
</comment>
<feature type="compositionally biased region" description="Polar residues" evidence="3">
    <location>
        <begin position="37"/>
        <end position="66"/>
    </location>
</feature>
<evidence type="ECO:0000313" key="6">
    <source>
        <dbReference type="Proteomes" id="UP000036987"/>
    </source>
</evidence>
<reference evidence="6" key="1">
    <citation type="journal article" date="2016" name="Nature">
        <title>The genome of the seagrass Zostera marina reveals angiosperm adaptation to the sea.</title>
        <authorList>
            <person name="Olsen J.L."/>
            <person name="Rouze P."/>
            <person name="Verhelst B."/>
            <person name="Lin Y.-C."/>
            <person name="Bayer T."/>
            <person name="Collen J."/>
            <person name="Dattolo E."/>
            <person name="De Paoli E."/>
            <person name="Dittami S."/>
            <person name="Maumus F."/>
            <person name="Michel G."/>
            <person name="Kersting A."/>
            <person name="Lauritano C."/>
            <person name="Lohaus R."/>
            <person name="Toepel M."/>
            <person name="Tonon T."/>
            <person name="Vanneste K."/>
            <person name="Amirebrahimi M."/>
            <person name="Brakel J."/>
            <person name="Bostroem C."/>
            <person name="Chovatia M."/>
            <person name="Grimwood J."/>
            <person name="Jenkins J.W."/>
            <person name="Jueterbock A."/>
            <person name="Mraz A."/>
            <person name="Stam W.T."/>
            <person name="Tice H."/>
            <person name="Bornberg-Bauer E."/>
            <person name="Green P.J."/>
            <person name="Pearson G.A."/>
            <person name="Procaccini G."/>
            <person name="Duarte C.M."/>
            <person name="Schmutz J."/>
            <person name="Reusch T.B.H."/>
            <person name="Van de Peer Y."/>
        </authorList>
    </citation>
    <scope>NUCLEOTIDE SEQUENCE [LARGE SCALE GENOMIC DNA]</scope>
    <source>
        <strain evidence="6">cv. Finnish</strain>
    </source>
</reference>
<dbReference type="Pfam" id="PF03105">
    <property type="entry name" value="SPX"/>
    <property type="match status" value="2"/>
</dbReference>
<dbReference type="Proteomes" id="UP000036987">
    <property type="component" value="Unassembled WGS sequence"/>
</dbReference>
<gene>
    <name evidence="5" type="ORF">ZOSMA_17G00750</name>
</gene>
<dbReference type="AlphaFoldDB" id="A0A0K9PTF2"/>
<dbReference type="CDD" id="cd14481">
    <property type="entry name" value="SPX_AtSPX1_like"/>
    <property type="match status" value="1"/>
</dbReference>
<comment type="subcellular location">
    <subcellularLocation>
        <location evidence="1">Nucleus</location>
    </subcellularLocation>
</comment>
<evidence type="ECO:0000256" key="2">
    <source>
        <dbReference type="ARBA" id="ARBA00023242"/>
    </source>
</evidence>
<dbReference type="GO" id="GO:0016036">
    <property type="term" value="P:cellular response to phosphate starvation"/>
    <property type="evidence" value="ECO:0007669"/>
    <property type="project" value="InterPro"/>
</dbReference>
<keyword evidence="6" id="KW-1185">Reference proteome</keyword>
<dbReference type="PANTHER" id="PTHR45978:SF5">
    <property type="entry name" value="SPX DOMAIN-CONTAINING PROTEIN 2"/>
    <property type="match status" value="1"/>
</dbReference>
<dbReference type="EMBL" id="LFYR01000671">
    <property type="protein sequence ID" value="KMZ71520.1"/>
    <property type="molecule type" value="Genomic_DNA"/>
</dbReference>
<proteinExistence type="predicted"/>
<protein>
    <submittedName>
        <fullName evidence="5">Xenotropic and polytropic retrovirus receptor 1</fullName>
    </submittedName>
</protein>
<evidence type="ECO:0000313" key="5">
    <source>
        <dbReference type="EMBL" id="KMZ71520.1"/>
    </source>
</evidence>
<dbReference type="GO" id="GO:0005634">
    <property type="term" value="C:nucleus"/>
    <property type="evidence" value="ECO:0007669"/>
    <property type="project" value="UniProtKB-SubCell"/>
</dbReference>
<sequence length="285" mass="32894">MKFGKSLSNQIEETLPEWRDKFLSYKDLKKRLKRIQPNGSNANKRPKTSLESYSATDTVHGNGKTTMTEEETDFVSLLQLELDKFNYFFLEKEEEYVIRQKELHDRMATATIDAEEEQLMKIRKEIVDFHGEMVLLENYSALNYTGLAKILKKYDKRTGTLLRLPFIRKVLQQPFYTTDLIYKLVKECESMLDRIFPIVNVPRPASVSGSAPGSVLGKRVKMEEVKNPELEEIEFMESILMKSTISALRVFKEIRSGSSTVSVFSLPPLQHNINSPEVLKTDLKI</sequence>
<dbReference type="PROSITE" id="PS51382">
    <property type="entry name" value="SPX"/>
    <property type="match status" value="1"/>
</dbReference>
<evidence type="ECO:0000256" key="3">
    <source>
        <dbReference type="SAM" id="MobiDB-lite"/>
    </source>
</evidence>